<evidence type="ECO:0000313" key="3">
    <source>
        <dbReference type="Proteomes" id="UP000505210"/>
    </source>
</evidence>
<accession>A0A6M8BK21</accession>
<dbReference type="EMBL" id="CP053661">
    <property type="protein sequence ID" value="QKD84886.1"/>
    <property type="molecule type" value="Genomic_DNA"/>
</dbReference>
<dbReference type="KEGG" id="theu:HPC62_09875"/>
<gene>
    <name evidence="2" type="ORF">HPC62_09875</name>
</gene>
<name>A0A6M8BK21_9CYAN</name>
<dbReference type="InterPro" id="IPR008307">
    <property type="entry name" value="UCP018957"/>
</dbReference>
<proteinExistence type="predicted"/>
<dbReference type="Proteomes" id="UP000505210">
    <property type="component" value="Chromosome"/>
</dbReference>
<evidence type="ECO:0000256" key="1">
    <source>
        <dbReference type="SAM" id="MobiDB-lite"/>
    </source>
</evidence>
<protein>
    <submittedName>
        <fullName evidence="2">DUF1802 family protein</fullName>
    </submittedName>
</protein>
<dbReference type="AlphaFoldDB" id="A0A6M8BK21"/>
<feature type="region of interest" description="Disordered" evidence="1">
    <location>
        <begin position="1"/>
        <end position="25"/>
    </location>
</feature>
<evidence type="ECO:0000313" key="2">
    <source>
        <dbReference type="EMBL" id="QKD84886.1"/>
    </source>
</evidence>
<sequence length="222" mass="24981">MTRLNVPQNSTSQRPDSSSDFSSDSSSENARSLVAALKEWAIALEALLSGDTILLLRKGGIRETGGRFSVAQSRVLLYPTYEHQQPHLLKPPYADRVQPVPSGWHPNTVTLCAWADITHIFQITTAETVEALLPFHIWTNALATERLKWKPQQPLYVLLLRVHRFPESLTLPYQESYGGCKSWIDVELPAGYVDNPFADAPVLTQEQYDSRVKEIERVVLGQ</sequence>
<dbReference type="InterPro" id="IPR014923">
    <property type="entry name" value="DUF1802"/>
</dbReference>
<feature type="compositionally biased region" description="Polar residues" evidence="1">
    <location>
        <begin position="1"/>
        <end position="15"/>
    </location>
</feature>
<reference evidence="2 3" key="1">
    <citation type="submission" date="2020-05" db="EMBL/GenBank/DDBJ databases">
        <title>Complete genome sequence of of a novel Thermoleptolyngbya strain isolated from hot springs of Ganzi, Sichuan China.</title>
        <authorList>
            <person name="Tang J."/>
            <person name="Daroch M."/>
            <person name="Li L."/>
            <person name="Waleron K."/>
            <person name="Waleron M."/>
            <person name="Waleron M."/>
        </authorList>
    </citation>
    <scope>NUCLEOTIDE SEQUENCE [LARGE SCALE GENOMIC DNA]</scope>
    <source>
        <strain evidence="2 3">PKUAC-SCTA183</strain>
    </source>
</reference>
<organism evidence="2 3">
    <name type="scientific">Thermoleptolyngbya sichuanensis A183</name>
    <dbReference type="NCBI Taxonomy" id="2737172"/>
    <lineage>
        <taxon>Bacteria</taxon>
        <taxon>Bacillati</taxon>
        <taxon>Cyanobacteriota</taxon>
        <taxon>Cyanophyceae</taxon>
        <taxon>Oculatellales</taxon>
        <taxon>Oculatellaceae</taxon>
        <taxon>Thermoleptolyngbya</taxon>
        <taxon>Thermoleptolyngbya sichuanensis</taxon>
    </lineage>
</organism>
<dbReference type="Pfam" id="PF08819">
    <property type="entry name" value="DUF1802"/>
    <property type="match status" value="1"/>
</dbReference>
<feature type="compositionally biased region" description="Low complexity" evidence="1">
    <location>
        <begin position="16"/>
        <end position="25"/>
    </location>
</feature>
<dbReference type="PIRSF" id="PIRSF018957">
    <property type="entry name" value="UCP018957"/>
    <property type="match status" value="1"/>
</dbReference>
<keyword evidence="3" id="KW-1185">Reference proteome</keyword>